<dbReference type="Proteomes" id="UP000740926">
    <property type="component" value="Unassembled WGS sequence"/>
</dbReference>
<feature type="region of interest" description="Disordered" evidence="1">
    <location>
        <begin position="58"/>
        <end position="117"/>
    </location>
</feature>
<feature type="compositionally biased region" description="Low complexity" evidence="1">
    <location>
        <begin position="104"/>
        <end position="117"/>
    </location>
</feature>
<dbReference type="AlphaFoldDB" id="A0A9P7BZZ8"/>
<gene>
    <name evidence="2" type="ORF">G6F50_017586</name>
</gene>
<evidence type="ECO:0000313" key="2">
    <source>
        <dbReference type="EMBL" id="KAG1530041.1"/>
    </source>
</evidence>
<dbReference type="EMBL" id="JAANIU010013344">
    <property type="protein sequence ID" value="KAG1530041.1"/>
    <property type="molecule type" value="Genomic_DNA"/>
</dbReference>
<sequence>MPAARSWASPCAGPCRRQPPGTLQNRNPDDRIGILVKDTLIRCTQAAALALLVAGAAQAAGEHAGHGMSLPAASPPIGTPGAAARATPSPIRPRPPAPRPRAPPSWRAAMRSPSATA</sequence>
<organism evidence="2 3">
    <name type="scientific">Rhizopus delemar</name>
    <dbReference type="NCBI Taxonomy" id="936053"/>
    <lineage>
        <taxon>Eukaryota</taxon>
        <taxon>Fungi</taxon>
        <taxon>Fungi incertae sedis</taxon>
        <taxon>Mucoromycota</taxon>
        <taxon>Mucoromycotina</taxon>
        <taxon>Mucoromycetes</taxon>
        <taxon>Mucorales</taxon>
        <taxon>Mucorineae</taxon>
        <taxon>Rhizopodaceae</taxon>
        <taxon>Rhizopus</taxon>
    </lineage>
</organism>
<keyword evidence="3" id="KW-1185">Reference proteome</keyword>
<evidence type="ECO:0000256" key="1">
    <source>
        <dbReference type="SAM" id="MobiDB-lite"/>
    </source>
</evidence>
<feature type="compositionally biased region" description="Pro residues" evidence="1">
    <location>
        <begin position="90"/>
        <end position="103"/>
    </location>
</feature>
<reference evidence="2 3" key="1">
    <citation type="journal article" date="2020" name="Microb. Genom.">
        <title>Genetic diversity of clinical and environmental Mucorales isolates obtained from an investigation of mucormycosis cases among solid organ transplant recipients.</title>
        <authorList>
            <person name="Nguyen M.H."/>
            <person name="Kaul D."/>
            <person name="Muto C."/>
            <person name="Cheng S.J."/>
            <person name="Richter R.A."/>
            <person name="Bruno V.M."/>
            <person name="Liu G."/>
            <person name="Beyhan S."/>
            <person name="Sundermann A.J."/>
            <person name="Mounaud S."/>
            <person name="Pasculle A.W."/>
            <person name="Nierman W.C."/>
            <person name="Driscoll E."/>
            <person name="Cumbie R."/>
            <person name="Clancy C.J."/>
            <person name="Dupont C.L."/>
        </authorList>
    </citation>
    <scope>NUCLEOTIDE SEQUENCE [LARGE SCALE GENOMIC DNA]</scope>
    <source>
        <strain evidence="2 3">GL24</strain>
    </source>
</reference>
<comment type="caution">
    <text evidence="2">The sequence shown here is derived from an EMBL/GenBank/DDBJ whole genome shotgun (WGS) entry which is preliminary data.</text>
</comment>
<feature type="region of interest" description="Disordered" evidence="1">
    <location>
        <begin position="1"/>
        <end position="28"/>
    </location>
</feature>
<name>A0A9P7BZZ8_9FUNG</name>
<evidence type="ECO:0000313" key="3">
    <source>
        <dbReference type="Proteomes" id="UP000740926"/>
    </source>
</evidence>
<accession>A0A9P7BZZ8</accession>
<protein>
    <submittedName>
        <fullName evidence="2">Uncharacterized protein</fullName>
    </submittedName>
</protein>
<proteinExistence type="predicted"/>